<organism evidence="2 3">
    <name type="scientific">Haloarcula saliterrae</name>
    <dbReference type="NCBI Taxonomy" id="2950534"/>
    <lineage>
        <taxon>Archaea</taxon>
        <taxon>Methanobacteriati</taxon>
        <taxon>Methanobacteriota</taxon>
        <taxon>Stenosarchaea group</taxon>
        <taxon>Halobacteria</taxon>
        <taxon>Halobacteriales</taxon>
        <taxon>Haloarculaceae</taxon>
        <taxon>Haloarcula</taxon>
    </lineage>
</organism>
<sequence>MSPTADTQSLDRPDGRTLTYADHGDPDGSPVLFCHGTPGSRLGVPDSGAVAATGTRLLTVDRPGYGGPLPGRSELREHRPHDLRLRFPEVRARGLG</sequence>
<dbReference type="Proteomes" id="UP001259659">
    <property type="component" value="Unassembled WGS sequence"/>
</dbReference>
<dbReference type="EMBL" id="JAMQON010000003">
    <property type="protein sequence ID" value="MDS0260264.1"/>
    <property type="molecule type" value="Genomic_DNA"/>
</dbReference>
<evidence type="ECO:0008006" key="4">
    <source>
        <dbReference type="Google" id="ProtNLM"/>
    </source>
</evidence>
<accession>A0ABU2FDC6</accession>
<name>A0ABU2FDC6_9EURY</name>
<dbReference type="Gene3D" id="3.40.50.1820">
    <property type="entry name" value="alpha/beta hydrolase"/>
    <property type="match status" value="1"/>
</dbReference>
<dbReference type="RefSeq" id="WP_310919932.1">
    <property type="nucleotide sequence ID" value="NZ_JAMQON010000003.1"/>
</dbReference>
<evidence type="ECO:0000313" key="2">
    <source>
        <dbReference type="EMBL" id="MDS0260264.1"/>
    </source>
</evidence>
<keyword evidence="3" id="KW-1185">Reference proteome</keyword>
<evidence type="ECO:0000256" key="1">
    <source>
        <dbReference type="SAM" id="MobiDB-lite"/>
    </source>
</evidence>
<evidence type="ECO:0000313" key="3">
    <source>
        <dbReference type="Proteomes" id="UP001259659"/>
    </source>
</evidence>
<reference evidence="2 3" key="1">
    <citation type="submission" date="2022-06" db="EMBL/GenBank/DDBJ databases">
        <title>Haloarcula sp. a new haloarchaeum isolate from saline soil.</title>
        <authorList>
            <person name="Strakova D."/>
            <person name="Galisteo C."/>
            <person name="Sanchez-Porro C."/>
            <person name="Ventosa A."/>
        </authorList>
    </citation>
    <scope>NUCLEOTIDE SEQUENCE [LARGE SCALE GENOMIC DNA]</scope>
    <source>
        <strain evidence="2 3">S1CR25-12</strain>
    </source>
</reference>
<proteinExistence type="predicted"/>
<comment type="caution">
    <text evidence="2">The sequence shown here is derived from an EMBL/GenBank/DDBJ whole genome shotgun (WGS) entry which is preliminary data.</text>
</comment>
<dbReference type="SUPFAM" id="SSF53474">
    <property type="entry name" value="alpha/beta-Hydrolases"/>
    <property type="match status" value="1"/>
</dbReference>
<gene>
    <name evidence="2" type="ORF">NDI56_12745</name>
</gene>
<protein>
    <recommendedName>
        <fullName evidence="4">Alpha/beta hydrolase</fullName>
    </recommendedName>
</protein>
<dbReference type="InterPro" id="IPR029058">
    <property type="entry name" value="AB_hydrolase_fold"/>
</dbReference>
<feature type="region of interest" description="Disordered" evidence="1">
    <location>
        <begin position="1"/>
        <end position="29"/>
    </location>
</feature>